<dbReference type="RefSeq" id="WP_253776490.1">
    <property type="nucleotide sequence ID" value="NZ_JAMTCK010000014.1"/>
</dbReference>
<proteinExistence type="predicted"/>
<dbReference type="Proteomes" id="UP001206128">
    <property type="component" value="Unassembled WGS sequence"/>
</dbReference>
<feature type="compositionally biased region" description="Low complexity" evidence="1">
    <location>
        <begin position="59"/>
        <end position="73"/>
    </location>
</feature>
<gene>
    <name evidence="3" type="ORF">LX83_005426</name>
</gene>
<feature type="region of interest" description="Disordered" evidence="1">
    <location>
        <begin position="57"/>
        <end position="103"/>
    </location>
</feature>
<sequence length="316" mass="33060">MPQIVLAAAVALASLVPTADATAAATAATTTAVDTTVHTATNTTSAEALDAYWTPERVASATPVSPPATARTAARAEAESAQREAATGRPVSVPATRPTDQSEVHTTASVWITMGRLFFTNPGVGDYVCSANVVTSNNRDVIATARHCVMDIDSGKTYTNFRFAPAYDRGNAPYGWWNWRSMGWRVDQKGPGGDNAFIVLATGGTSGRHVQDVVGGSGIGFNQPTNKYAHGIGLPADKDYAVWCEGQPYDGQQGGVQIPNCIGLSGGASGGAFIVNYQAGDGSAMQTASFFGSWGDSYFAYYRDAAYQVYNGAQNA</sequence>
<accession>A0AAE3KNC6</accession>
<dbReference type="SUPFAM" id="SSF50494">
    <property type="entry name" value="Trypsin-like serine proteases"/>
    <property type="match status" value="1"/>
</dbReference>
<keyword evidence="4" id="KW-1185">Reference proteome</keyword>
<organism evidence="3 4">
    <name type="scientific">Goodfellowiella coeruleoviolacea</name>
    <dbReference type="NCBI Taxonomy" id="334858"/>
    <lineage>
        <taxon>Bacteria</taxon>
        <taxon>Bacillati</taxon>
        <taxon>Actinomycetota</taxon>
        <taxon>Actinomycetes</taxon>
        <taxon>Pseudonocardiales</taxon>
        <taxon>Pseudonocardiaceae</taxon>
        <taxon>Goodfellowiella</taxon>
    </lineage>
</organism>
<evidence type="ECO:0000256" key="2">
    <source>
        <dbReference type="SAM" id="SignalP"/>
    </source>
</evidence>
<evidence type="ECO:0008006" key="5">
    <source>
        <dbReference type="Google" id="ProtNLM"/>
    </source>
</evidence>
<keyword evidence="2" id="KW-0732">Signal</keyword>
<dbReference type="InterPro" id="IPR009003">
    <property type="entry name" value="Peptidase_S1_PA"/>
</dbReference>
<name>A0AAE3KNC6_9PSEU</name>
<dbReference type="Gene3D" id="2.40.10.10">
    <property type="entry name" value="Trypsin-like serine proteases"/>
    <property type="match status" value="2"/>
</dbReference>
<protein>
    <recommendedName>
        <fullName evidence="5">Peptidase</fullName>
    </recommendedName>
</protein>
<feature type="chain" id="PRO_5042026612" description="Peptidase" evidence="2">
    <location>
        <begin position="24"/>
        <end position="316"/>
    </location>
</feature>
<dbReference type="AlphaFoldDB" id="A0AAE3KNC6"/>
<reference evidence="3" key="1">
    <citation type="submission" date="2022-06" db="EMBL/GenBank/DDBJ databases">
        <title>Genomic Encyclopedia of Archaeal and Bacterial Type Strains, Phase II (KMG-II): from individual species to whole genera.</title>
        <authorList>
            <person name="Goeker M."/>
        </authorList>
    </citation>
    <scope>NUCLEOTIDE SEQUENCE</scope>
    <source>
        <strain evidence="3">DSM 43935</strain>
    </source>
</reference>
<dbReference type="InterPro" id="IPR043504">
    <property type="entry name" value="Peptidase_S1_PA_chymotrypsin"/>
</dbReference>
<evidence type="ECO:0000313" key="4">
    <source>
        <dbReference type="Proteomes" id="UP001206128"/>
    </source>
</evidence>
<evidence type="ECO:0000313" key="3">
    <source>
        <dbReference type="EMBL" id="MCP2168548.1"/>
    </source>
</evidence>
<comment type="caution">
    <text evidence="3">The sequence shown here is derived from an EMBL/GenBank/DDBJ whole genome shotgun (WGS) entry which is preliminary data.</text>
</comment>
<evidence type="ECO:0000256" key="1">
    <source>
        <dbReference type="SAM" id="MobiDB-lite"/>
    </source>
</evidence>
<feature type="signal peptide" evidence="2">
    <location>
        <begin position="1"/>
        <end position="23"/>
    </location>
</feature>
<dbReference type="EMBL" id="JAMTCK010000014">
    <property type="protein sequence ID" value="MCP2168548.1"/>
    <property type="molecule type" value="Genomic_DNA"/>
</dbReference>